<dbReference type="SUPFAM" id="SSF57903">
    <property type="entry name" value="FYVE/PHD zinc finger"/>
    <property type="match status" value="1"/>
</dbReference>
<evidence type="ECO:0000256" key="4">
    <source>
        <dbReference type="PROSITE-ProRule" id="PRU00508"/>
    </source>
</evidence>
<comment type="caution">
    <text evidence="6">The sequence shown here is derived from an EMBL/GenBank/DDBJ whole genome shotgun (WGS) entry which is preliminary data.</text>
</comment>
<dbReference type="InterPro" id="IPR047506">
    <property type="entry name" value="UBR7-like_UBR-box"/>
</dbReference>
<keyword evidence="1" id="KW-0479">Metal-binding</keyword>
<keyword evidence="7" id="KW-1185">Reference proteome</keyword>
<dbReference type="InterPro" id="IPR003126">
    <property type="entry name" value="Znf_UBR"/>
</dbReference>
<evidence type="ECO:0000256" key="2">
    <source>
        <dbReference type="ARBA" id="ARBA00022771"/>
    </source>
</evidence>
<reference evidence="6" key="2">
    <citation type="journal article" date="2021" name="Genome Biol. Evol.">
        <title>Developing a high-quality reference genome for a parasitic bivalve with doubly uniparental inheritance (Bivalvia: Unionida).</title>
        <authorList>
            <person name="Smith C.H."/>
        </authorList>
    </citation>
    <scope>NUCLEOTIDE SEQUENCE</scope>
    <source>
        <strain evidence="6">CHS0354</strain>
        <tissue evidence="6">Mantle</tissue>
    </source>
</reference>
<reference evidence="6" key="3">
    <citation type="submission" date="2023-05" db="EMBL/GenBank/DDBJ databases">
        <authorList>
            <person name="Smith C.H."/>
        </authorList>
    </citation>
    <scope>NUCLEOTIDE SEQUENCE</scope>
    <source>
        <strain evidence="6">CHS0354</strain>
        <tissue evidence="6">Mantle</tissue>
    </source>
</reference>
<dbReference type="PANTHER" id="PTHR13513:SF9">
    <property type="entry name" value="E3 UBIQUITIN-PROTEIN LIGASE UBR7-RELATED"/>
    <property type="match status" value="1"/>
</dbReference>
<dbReference type="GO" id="GO:0061630">
    <property type="term" value="F:ubiquitin protein ligase activity"/>
    <property type="evidence" value="ECO:0007669"/>
    <property type="project" value="InterPro"/>
</dbReference>
<dbReference type="EMBL" id="JAEAOA010002330">
    <property type="protein sequence ID" value="KAK3597400.1"/>
    <property type="molecule type" value="Genomic_DNA"/>
</dbReference>
<keyword evidence="3" id="KW-0862">Zinc</keyword>
<accession>A0AAE0STL2</accession>
<gene>
    <name evidence="6" type="ORF">CHS0354_040127</name>
</gene>
<dbReference type="Gene3D" id="3.30.40.10">
    <property type="entry name" value="Zinc/RING finger domain, C3HC4 (zinc finger)"/>
    <property type="match status" value="1"/>
</dbReference>
<dbReference type="CDD" id="cd19677">
    <property type="entry name" value="UBR-box_UBR7"/>
    <property type="match status" value="1"/>
</dbReference>
<proteinExistence type="predicted"/>
<evidence type="ECO:0000313" key="7">
    <source>
        <dbReference type="Proteomes" id="UP001195483"/>
    </source>
</evidence>
<dbReference type="InterPro" id="IPR013083">
    <property type="entry name" value="Znf_RING/FYVE/PHD"/>
</dbReference>
<dbReference type="AlphaFoldDB" id="A0AAE0STL2"/>
<organism evidence="6 7">
    <name type="scientific">Potamilus streckersoni</name>
    <dbReference type="NCBI Taxonomy" id="2493646"/>
    <lineage>
        <taxon>Eukaryota</taxon>
        <taxon>Metazoa</taxon>
        <taxon>Spiralia</taxon>
        <taxon>Lophotrochozoa</taxon>
        <taxon>Mollusca</taxon>
        <taxon>Bivalvia</taxon>
        <taxon>Autobranchia</taxon>
        <taxon>Heteroconchia</taxon>
        <taxon>Palaeoheterodonta</taxon>
        <taxon>Unionida</taxon>
        <taxon>Unionoidea</taxon>
        <taxon>Unionidae</taxon>
        <taxon>Ambleminae</taxon>
        <taxon>Lampsilini</taxon>
        <taxon>Potamilus</taxon>
    </lineage>
</organism>
<dbReference type="InterPro" id="IPR040204">
    <property type="entry name" value="UBR7"/>
</dbReference>
<evidence type="ECO:0000259" key="5">
    <source>
        <dbReference type="PROSITE" id="PS51157"/>
    </source>
</evidence>
<feature type="domain" description="UBR-type" evidence="5">
    <location>
        <begin position="46"/>
        <end position="118"/>
    </location>
</feature>
<dbReference type="GO" id="GO:0008270">
    <property type="term" value="F:zinc ion binding"/>
    <property type="evidence" value="ECO:0007669"/>
    <property type="project" value="UniProtKB-KW"/>
</dbReference>
<evidence type="ECO:0000313" key="6">
    <source>
        <dbReference type="EMBL" id="KAK3597400.1"/>
    </source>
</evidence>
<evidence type="ECO:0000256" key="3">
    <source>
        <dbReference type="ARBA" id="ARBA00022833"/>
    </source>
</evidence>
<evidence type="ECO:0000256" key="1">
    <source>
        <dbReference type="ARBA" id="ARBA00022723"/>
    </source>
</evidence>
<dbReference type="SMART" id="SM00396">
    <property type="entry name" value="ZnF_UBR1"/>
    <property type="match status" value="1"/>
</dbReference>
<dbReference type="PROSITE" id="PS51157">
    <property type="entry name" value="ZF_UBR"/>
    <property type="match status" value="1"/>
</dbReference>
<feature type="zinc finger region" description="UBR-type" evidence="4">
    <location>
        <begin position="46"/>
        <end position="118"/>
    </location>
</feature>
<protein>
    <recommendedName>
        <fullName evidence="5">UBR-type domain-containing protein</fullName>
    </recommendedName>
</protein>
<name>A0AAE0STL2_9BIVA</name>
<dbReference type="InterPro" id="IPR011011">
    <property type="entry name" value="Znf_FYVE_PHD"/>
</dbReference>
<sequence>MASSSKDSAPTVENSDEDVISMVDVLNEEEQLEEYAAAVLGGSDEKNCTYPMGYVRRQALYACKTCCTSEKDPAGVCLACSLECHEGHELYELFTKRNFRCDCGNSKFPRVTCKLEPVKDDLNSENHYNQNFLGLYCTCIRPYPDPENEVEDEMIQCVICEDWYHGRHLETSVPDDFFEMICTGCMQKHEFLWAYSVHYEDKIQIEHGQEKDDVDVGSTEKRGCCDGISSEDKTSVILKATSQDTKKVTKKQHQKQKEKRLNGKTKSEACSFQSPDCLLKQLQAREVIPKKCAAFWNEGWREKLCTCASCTKMYEERGISYLIDRSDTVLAYEEKGKLTQSPNRSHQDRETSALQGMNRIQQIEIVQGYMDMKSQLSEYLKKFAENGKVVREEDIREFFSQMQARKRQKTGGTPQYFCH</sequence>
<dbReference type="Proteomes" id="UP001195483">
    <property type="component" value="Unassembled WGS sequence"/>
</dbReference>
<dbReference type="CDD" id="cd15542">
    <property type="entry name" value="PHD_UBR7"/>
    <property type="match status" value="1"/>
</dbReference>
<keyword evidence="2" id="KW-0863">Zinc-finger</keyword>
<reference evidence="6" key="1">
    <citation type="journal article" date="2021" name="Genome Biol. Evol.">
        <title>A High-Quality Reference Genome for a Parasitic Bivalve with Doubly Uniparental Inheritance (Bivalvia: Unionida).</title>
        <authorList>
            <person name="Smith C.H."/>
        </authorList>
    </citation>
    <scope>NUCLEOTIDE SEQUENCE</scope>
    <source>
        <strain evidence="6">CHS0354</strain>
    </source>
</reference>
<dbReference type="Pfam" id="PF02207">
    <property type="entry name" value="zf-UBR"/>
    <property type="match status" value="1"/>
</dbReference>
<dbReference type="PANTHER" id="PTHR13513">
    <property type="entry name" value="E3 UBIQUITIN-PROTEIN LIGASE UBR7"/>
    <property type="match status" value="1"/>
</dbReference>
<dbReference type="GO" id="GO:0005737">
    <property type="term" value="C:cytoplasm"/>
    <property type="evidence" value="ECO:0007669"/>
    <property type="project" value="TreeGrafter"/>
</dbReference>